<dbReference type="InterPro" id="IPR002110">
    <property type="entry name" value="Ankyrin_rpt"/>
</dbReference>
<keyword evidence="5" id="KW-1185">Reference proteome</keyword>
<dbReference type="SMART" id="SM00248">
    <property type="entry name" value="ANK"/>
    <property type="match status" value="4"/>
</dbReference>
<gene>
    <name evidence="4" type="ORF">CC84DRAFT_1178991</name>
</gene>
<dbReference type="RefSeq" id="XP_018032392.1">
    <property type="nucleotide sequence ID" value="XM_018180377.1"/>
</dbReference>
<evidence type="ECO:0000313" key="4">
    <source>
        <dbReference type="EMBL" id="OAG02027.1"/>
    </source>
</evidence>
<evidence type="ECO:0000313" key="5">
    <source>
        <dbReference type="Proteomes" id="UP000077069"/>
    </source>
</evidence>
<dbReference type="GeneID" id="28763863"/>
<dbReference type="OrthoDB" id="539213at2759"/>
<dbReference type="PANTHER" id="PTHR24166">
    <property type="entry name" value="ROLLING PEBBLES, ISOFORM B"/>
    <property type="match status" value="1"/>
</dbReference>
<dbReference type="Gene3D" id="1.25.40.20">
    <property type="entry name" value="Ankyrin repeat-containing domain"/>
    <property type="match status" value="2"/>
</dbReference>
<keyword evidence="1" id="KW-0677">Repeat</keyword>
<dbReference type="STRING" id="1460663.A0A177C5M5"/>
<dbReference type="InterPro" id="IPR050889">
    <property type="entry name" value="Dendritic_Spine_Reg/Scaffold"/>
</dbReference>
<evidence type="ECO:0000256" key="3">
    <source>
        <dbReference type="PROSITE-ProRule" id="PRU00023"/>
    </source>
</evidence>
<dbReference type="PROSITE" id="PS50297">
    <property type="entry name" value="ANK_REP_REGION"/>
    <property type="match status" value="1"/>
</dbReference>
<proteinExistence type="predicted"/>
<name>A0A177C5M5_9PLEO</name>
<dbReference type="PANTHER" id="PTHR24166:SF48">
    <property type="entry name" value="PROTEIN VAPYRIN"/>
    <property type="match status" value="1"/>
</dbReference>
<dbReference type="InterPro" id="IPR036770">
    <property type="entry name" value="Ankyrin_rpt-contain_sf"/>
</dbReference>
<dbReference type="SUPFAM" id="SSF48403">
    <property type="entry name" value="Ankyrin repeat"/>
    <property type="match status" value="1"/>
</dbReference>
<dbReference type="AlphaFoldDB" id="A0A177C5M5"/>
<feature type="repeat" description="ANK" evidence="3">
    <location>
        <begin position="196"/>
        <end position="228"/>
    </location>
</feature>
<dbReference type="InParanoid" id="A0A177C5M5"/>
<dbReference type="Proteomes" id="UP000077069">
    <property type="component" value="Unassembled WGS sequence"/>
</dbReference>
<sequence>MAPSNLPVAVASAIASSDVKHSQELYQSNMSLDQITKHAAKHGYSRIMQRDFISCAVCSTSPALWQNLIDNGLDLNAHESQVSGDLLSSAIIFKSRGNKYDFAKWLLEQGHRPTPIDSGHEPSAIIWTICVETADMEMLSLLMDYGHDLEECEVGVAAADEGNLEALRLLLDRGVNIEDRDLSWYPFTWKDEPYESLGAALYRACRQGNVDCVELLLERGADALAADLEGKSCLDIAKRRGHEDIVWLLESRGNVAWSFGGFVKRLLYVFF</sequence>
<protein>
    <submittedName>
        <fullName evidence="4">Ankyrin</fullName>
    </submittedName>
</protein>
<dbReference type="PROSITE" id="PS50088">
    <property type="entry name" value="ANK_REPEAT"/>
    <property type="match status" value="1"/>
</dbReference>
<dbReference type="EMBL" id="KV441556">
    <property type="protein sequence ID" value="OAG02027.1"/>
    <property type="molecule type" value="Genomic_DNA"/>
</dbReference>
<keyword evidence="2 3" id="KW-0040">ANK repeat</keyword>
<accession>A0A177C5M5</accession>
<evidence type="ECO:0000256" key="2">
    <source>
        <dbReference type="ARBA" id="ARBA00023043"/>
    </source>
</evidence>
<reference evidence="4 5" key="1">
    <citation type="submission" date="2016-05" db="EMBL/GenBank/DDBJ databases">
        <title>Comparative analysis of secretome profiles of manganese(II)-oxidizing ascomycete fungi.</title>
        <authorList>
            <consortium name="DOE Joint Genome Institute"/>
            <person name="Zeiner C.A."/>
            <person name="Purvine S.O."/>
            <person name="Zink E.M."/>
            <person name="Wu S."/>
            <person name="Pasa-Tolic L."/>
            <person name="Chaput D.L."/>
            <person name="Haridas S."/>
            <person name="Grigoriev I.V."/>
            <person name="Santelli C.M."/>
            <person name="Hansel C.M."/>
        </authorList>
    </citation>
    <scope>NUCLEOTIDE SEQUENCE [LARGE SCALE GENOMIC DNA]</scope>
    <source>
        <strain evidence="4 5">AP3s5-JAC2a</strain>
    </source>
</reference>
<organism evidence="4 5">
    <name type="scientific">Paraphaeosphaeria sporulosa</name>
    <dbReference type="NCBI Taxonomy" id="1460663"/>
    <lineage>
        <taxon>Eukaryota</taxon>
        <taxon>Fungi</taxon>
        <taxon>Dikarya</taxon>
        <taxon>Ascomycota</taxon>
        <taxon>Pezizomycotina</taxon>
        <taxon>Dothideomycetes</taxon>
        <taxon>Pleosporomycetidae</taxon>
        <taxon>Pleosporales</taxon>
        <taxon>Massarineae</taxon>
        <taxon>Didymosphaeriaceae</taxon>
        <taxon>Paraphaeosphaeria</taxon>
    </lineage>
</organism>
<evidence type="ECO:0000256" key="1">
    <source>
        <dbReference type="ARBA" id="ARBA00022737"/>
    </source>
</evidence>
<dbReference type="Pfam" id="PF12796">
    <property type="entry name" value="Ank_2"/>
    <property type="match status" value="1"/>
</dbReference>